<reference evidence="9" key="1">
    <citation type="submission" date="2019-02" db="EMBL/GenBank/DDBJ databases">
        <authorList>
            <person name="Gruber-Vodicka R. H."/>
            <person name="Seah K. B. B."/>
        </authorList>
    </citation>
    <scope>NUCLEOTIDE SEQUENCE</scope>
    <source>
        <strain evidence="10">BECK_BZ163</strain>
        <strain evidence="11">BECK_BZ164</strain>
        <strain evidence="9">BECK_BZ165</strain>
    </source>
</reference>
<dbReference type="EMBL" id="CAADEZ010000792">
    <property type="protein sequence ID" value="VFJ74678.1"/>
    <property type="molecule type" value="Genomic_DNA"/>
</dbReference>
<dbReference type="GO" id="GO:0046872">
    <property type="term" value="F:metal ion binding"/>
    <property type="evidence" value="ECO:0007669"/>
    <property type="project" value="UniProtKB-KW"/>
</dbReference>
<sequence>MSTAWFALGVTFLLSFVFTVILRPIGHRLGLVDHPGGRKRHVSPTPLVGGIAIYLAFLVTVGGLPVPGGLSPTLYTLLFAGALIVVAGVIDDRWYLGIRLRFGVQIVIALLVIHFGDALIANLGAFIGAEPVTMGILAVPFSVFALVGAINAINMADGIDGLAGSVCAISLFLPAIVAISGERPGDAMVLLALVGGILGFLVFNLRYYPRHRAKVFLGDSGSTFLGLAVGYFLVVLTQGENRLIAPVTALWILGVPLLDTVACMVVRIRRGSSPFQSDRGHLHYLLIDSGLTSSRALLVIVVFHTMLGVAGLVGHYTKVPENVMCLSFVALFLLYLAGTAKYRAPLDG</sequence>
<dbReference type="CDD" id="cd06853">
    <property type="entry name" value="GT_WecA_like"/>
    <property type="match status" value="1"/>
</dbReference>
<keyword evidence="6 8" id="KW-0472">Membrane</keyword>
<evidence type="ECO:0000256" key="6">
    <source>
        <dbReference type="ARBA" id="ARBA00023136"/>
    </source>
</evidence>
<dbReference type="GO" id="GO:0044038">
    <property type="term" value="P:cell wall macromolecule biosynthetic process"/>
    <property type="evidence" value="ECO:0007669"/>
    <property type="project" value="TreeGrafter"/>
</dbReference>
<evidence type="ECO:0000313" key="9">
    <source>
        <dbReference type="EMBL" id="VFJ74069.1"/>
    </source>
</evidence>
<evidence type="ECO:0000313" key="10">
    <source>
        <dbReference type="EMBL" id="VFJ74678.1"/>
    </source>
</evidence>
<feature type="transmembrane region" description="Helical" evidence="8">
    <location>
        <begin position="132"/>
        <end position="150"/>
    </location>
</feature>
<feature type="binding site" evidence="7">
    <location>
        <position position="154"/>
    </location>
    <ligand>
        <name>Mg(2+)</name>
        <dbReference type="ChEBI" id="CHEBI:18420"/>
    </ligand>
</feature>
<keyword evidence="2" id="KW-1003">Cell membrane</keyword>
<dbReference type="GO" id="GO:0071555">
    <property type="term" value="P:cell wall organization"/>
    <property type="evidence" value="ECO:0007669"/>
    <property type="project" value="TreeGrafter"/>
</dbReference>
<evidence type="ECO:0000256" key="2">
    <source>
        <dbReference type="ARBA" id="ARBA00022475"/>
    </source>
</evidence>
<evidence type="ECO:0000313" key="11">
    <source>
        <dbReference type="EMBL" id="VFK20992.1"/>
    </source>
</evidence>
<keyword evidence="3 9" id="KW-0808">Transferase</keyword>
<dbReference type="GO" id="GO:0016780">
    <property type="term" value="F:phosphotransferase activity, for other substituted phosphate groups"/>
    <property type="evidence" value="ECO:0007669"/>
    <property type="project" value="InterPro"/>
</dbReference>
<feature type="transmembrane region" description="Helical" evidence="8">
    <location>
        <begin position="215"/>
        <end position="237"/>
    </location>
</feature>
<gene>
    <name evidence="10" type="ORF">BECKFM1743A_GA0114220_107922</name>
    <name evidence="11" type="ORF">BECKFM1743B_GA0114221_107482</name>
    <name evidence="9" type="ORF">BECKFM1743C_GA0114222_107672</name>
</gene>
<feature type="transmembrane region" description="Helical" evidence="8">
    <location>
        <begin position="162"/>
        <end position="181"/>
    </location>
</feature>
<evidence type="ECO:0000256" key="8">
    <source>
        <dbReference type="SAM" id="Phobius"/>
    </source>
</evidence>
<keyword evidence="7" id="KW-0460">Magnesium</keyword>
<dbReference type="EMBL" id="CAADFA010000767">
    <property type="protein sequence ID" value="VFJ74069.1"/>
    <property type="molecule type" value="Genomic_DNA"/>
</dbReference>
<feature type="transmembrane region" description="Helical" evidence="8">
    <location>
        <begin position="6"/>
        <end position="26"/>
    </location>
</feature>
<protein>
    <submittedName>
        <fullName evidence="9">UDP-GlcNAc:undecaprenyl-phosphate GlcNAc-1-phosphate transferase</fullName>
    </submittedName>
</protein>
<dbReference type="GO" id="GO:0005886">
    <property type="term" value="C:plasma membrane"/>
    <property type="evidence" value="ECO:0007669"/>
    <property type="project" value="UniProtKB-SubCell"/>
</dbReference>
<dbReference type="PANTHER" id="PTHR22926">
    <property type="entry name" value="PHOSPHO-N-ACETYLMURAMOYL-PENTAPEPTIDE-TRANSFERASE"/>
    <property type="match status" value="1"/>
</dbReference>
<feature type="binding site" evidence="7">
    <location>
        <position position="219"/>
    </location>
    <ligand>
        <name>Mg(2+)</name>
        <dbReference type="ChEBI" id="CHEBI:18420"/>
    </ligand>
</feature>
<organism evidence="9">
    <name type="scientific">Candidatus Kentrum sp. FM</name>
    <dbReference type="NCBI Taxonomy" id="2126340"/>
    <lineage>
        <taxon>Bacteria</taxon>
        <taxon>Pseudomonadati</taxon>
        <taxon>Pseudomonadota</taxon>
        <taxon>Gammaproteobacteria</taxon>
        <taxon>Candidatus Kentrum</taxon>
    </lineage>
</organism>
<comment type="subcellular location">
    <subcellularLocation>
        <location evidence="1">Cell membrane</location>
        <topology evidence="1">Multi-pass membrane protein</topology>
    </subcellularLocation>
</comment>
<feature type="transmembrane region" description="Helical" evidence="8">
    <location>
        <begin position="72"/>
        <end position="90"/>
    </location>
</feature>
<evidence type="ECO:0000256" key="1">
    <source>
        <dbReference type="ARBA" id="ARBA00004651"/>
    </source>
</evidence>
<keyword evidence="7" id="KW-0479">Metal-binding</keyword>
<dbReference type="InterPro" id="IPR000715">
    <property type="entry name" value="Glycosyl_transferase_4"/>
</dbReference>
<keyword evidence="4 8" id="KW-0812">Transmembrane</keyword>
<evidence type="ECO:0000256" key="7">
    <source>
        <dbReference type="PIRSR" id="PIRSR600715-1"/>
    </source>
</evidence>
<dbReference type="EMBL" id="CAADFL010000748">
    <property type="protein sequence ID" value="VFK20992.1"/>
    <property type="molecule type" value="Genomic_DNA"/>
</dbReference>
<proteinExistence type="predicted"/>
<feature type="transmembrane region" description="Helical" evidence="8">
    <location>
        <begin position="102"/>
        <end position="126"/>
    </location>
</feature>
<dbReference type="GO" id="GO:0009103">
    <property type="term" value="P:lipopolysaccharide biosynthetic process"/>
    <property type="evidence" value="ECO:0007669"/>
    <property type="project" value="TreeGrafter"/>
</dbReference>
<keyword evidence="5 8" id="KW-1133">Transmembrane helix</keyword>
<feature type="transmembrane region" description="Helical" evidence="8">
    <location>
        <begin position="187"/>
        <end position="208"/>
    </location>
</feature>
<evidence type="ECO:0000256" key="5">
    <source>
        <dbReference type="ARBA" id="ARBA00022989"/>
    </source>
</evidence>
<dbReference type="InterPro" id="IPR018480">
    <property type="entry name" value="PNAcMuramoyl-5peptid_Trfase_CS"/>
</dbReference>
<feature type="transmembrane region" description="Helical" evidence="8">
    <location>
        <begin position="47"/>
        <end position="66"/>
    </location>
</feature>
<evidence type="ECO:0000256" key="4">
    <source>
        <dbReference type="ARBA" id="ARBA00022692"/>
    </source>
</evidence>
<name>A0A450TXJ2_9GAMM</name>
<dbReference type="PROSITE" id="PS01348">
    <property type="entry name" value="MRAY_2"/>
    <property type="match status" value="1"/>
</dbReference>
<comment type="cofactor">
    <cofactor evidence="7">
        <name>Mg(2+)</name>
        <dbReference type="ChEBI" id="CHEBI:18420"/>
    </cofactor>
</comment>
<dbReference type="PANTHER" id="PTHR22926:SF3">
    <property type="entry name" value="UNDECAPRENYL-PHOSPHATE ALPHA-N-ACETYLGLUCOSAMINYL 1-PHOSPHATE TRANSFERASE"/>
    <property type="match status" value="1"/>
</dbReference>
<feature type="transmembrane region" description="Helical" evidence="8">
    <location>
        <begin position="323"/>
        <end position="342"/>
    </location>
</feature>
<dbReference type="Pfam" id="PF00953">
    <property type="entry name" value="Glycos_transf_4"/>
    <property type="match status" value="1"/>
</dbReference>
<accession>A0A450TXJ2</accession>
<dbReference type="AlphaFoldDB" id="A0A450TXJ2"/>
<feature type="transmembrane region" description="Helical" evidence="8">
    <location>
        <begin position="243"/>
        <end position="266"/>
    </location>
</feature>
<evidence type="ECO:0000256" key="3">
    <source>
        <dbReference type="ARBA" id="ARBA00022679"/>
    </source>
</evidence>